<dbReference type="InterPro" id="IPR039657">
    <property type="entry name" value="Dimethylallyltransferase"/>
</dbReference>
<evidence type="ECO:0000256" key="3">
    <source>
        <dbReference type="ARBA" id="ARBA00022741"/>
    </source>
</evidence>
<dbReference type="PANTHER" id="PTHR11088">
    <property type="entry name" value="TRNA DIMETHYLALLYLTRANSFERASE"/>
    <property type="match status" value="1"/>
</dbReference>
<dbReference type="Proteomes" id="UP000077671">
    <property type="component" value="Unassembled WGS sequence"/>
</dbReference>
<evidence type="ECO:0008006" key="7">
    <source>
        <dbReference type="Google" id="ProtNLM"/>
    </source>
</evidence>
<evidence type="ECO:0000256" key="4">
    <source>
        <dbReference type="ARBA" id="ARBA00022840"/>
    </source>
</evidence>
<dbReference type="Gene3D" id="3.40.50.300">
    <property type="entry name" value="P-loop containing nucleotide triphosphate hydrolases"/>
    <property type="match status" value="1"/>
</dbReference>
<protein>
    <recommendedName>
        <fullName evidence="7">tRNA dimethylallyltransferase</fullName>
    </recommendedName>
</protein>
<organism evidence="5 6">
    <name type="scientific">Tilletia caries</name>
    <name type="common">wheat bunt fungus</name>
    <dbReference type="NCBI Taxonomy" id="13290"/>
    <lineage>
        <taxon>Eukaryota</taxon>
        <taxon>Fungi</taxon>
        <taxon>Dikarya</taxon>
        <taxon>Basidiomycota</taxon>
        <taxon>Ustilaginomycotina</taxon>
        <taxon>Exobasidiomycetes</taxon>
        <taxon>Tilletiales</taxon>
        <taxon>Tilletiaceae</taxon>
        <taxon>Tilletia</taxon>
    </lineage>
</organism>
<evidence type="ECO:0000313" key="6">
    <source>
        <dbReference type="Proteomes" id="UP000077671"/>
    </source>
</evidence>
<keyword evidence="3" id="KW-0547">Nucleotide-binding</keyword>
<proteinExistence type="inferred from homology"/>
<keyword evidence="4" id="KW-0067">ATP-binding</keyword>
<name>A0A177U223_9BASI</name>
<dbReference type="EMBL" id="LWDD02001403">
    <property type="protein sequence ID" value="KAE8248367.1"/>
    <property type="molecule type" value="Genomic_DNA"/>
</dbReference>
<gene>
    <name evidence="5" type="ORF">A4X03_0g6799</name>
</gene>
<accession>A0A177U223</accession>
<evidence type="ECO:0000313" key="5">
    <source>
        <dbReference type="EMBL" id="KAE8248367.1"/>
    </source>
</evidence>
<dbReference type="GO" id="GO:0005524">
    <property type="term" value="F:ATP binding"/>
    <property type="evidence" value="ECO:0007669"/>
    <property type="project" value="UniProtKB-KW"/>
</dbReference>
<comment type="caution">
    <text evidence="5">The sequence shown here is derived from an EMBL/GenBank/DDBJ whole genome shotgun (WGS) entry which is preliminary data.</text>
</comment>
<dbReference type="GO" id="GO:0006400">
    <property type="term" value="P:tRNA modification"/>
    <property type="evidence" value="ECO:0007669"/>
    <property type="project" value="TreeGrafter"/>
</dbReference>
<comment type="similarity">
    <text evidence="1">Belongs to the IPP transferase family.</text>
</comment>
<dbReference type="GO" id="GO:0052381">
    <property type="term" value="F:tRNA dimethylallyltransferase activity"/>
    <property type="evidence" value="ECO:0007669"/>
    <property type="project" value="TreeGrafter"/>
</dbReference>
<reference evidence="5" key="2">
    <citation type="journal article" date="2019" name="IMA Fungus">
        <title>Genome sequencing and comparison of five Tilletia species to identify candidate genes for the detection of regulated species infecting wheat.</title>
        <authorList>
            <person name="Nguyen H.D.T."/>
            <person name="Sultana T."/>
            <person name="Kesanakurti P."/>
            <person name="Hambleton S."/>
        </authorList>
    </citation>
    <scope>NUCLEOTIDE SEQUENCE</scope>
    <source>
        <strain evidence="5">DAOMC 238032</strain>
    </source>
</reference>
<dbReference type="AlphaFoldDB" id="A0A177U223"/>
<dbReference type="Pfam" id="PF01715">
    <property type="entry name" value="IPPT"/>
    <property type="match status" value="1"/>
</dbReference>
<evidence type="ECO:0000256" key="2">
    <source>
        <dbReference type="ARBA" id="ARBA00022679"/>
    </source>
</evidence>
<keyword evidence="2" id="KW-0808">Transferase</keyword>
<dbReference type="SUPFAM" id="SSF52540">
    <property type="entry name" value="P-loop containing nucleoside triphosphate hydrolases"/>
    <property type="match status" value="1"/>
</dbReference>
<dbReference type="InterPro" id="IPR027417">
    <property type="entry name" value="P-loop_NTPase"/>
</dbReference>
<dbReference type="PANTHER" id="PTHR11088:SF89">
    <property type="entry name" value="TRNA DIMETHYLALLYLTRANSFERASE"/>
    <property type="match status" value="1"/>
</dbReference>
<dbReference type="GO" id="GO:0005739">
    <property type="term" value="C:mitochondrion"/>
    <property type="evidence" value="ECO:0007669"/>
    <property type="project" value="TreeGrafter"/>
</dbReference>
<sequence>MLRAWIRKLLGSMARSNDASPGHDLVAVIGCTGTGKSKLAVELAQHVQRLSSSSSSSSSFGNTYANAQIISADSMQVYRGLDVITNKATVGEMGGVQHHLMSFLDAGREYTIKDFTSQAGVLVSLSPQERALISISRQY</sequence>
<evidence type="ECO:0000256" key="1">
    <source>
        <dbReference type="ARBA" id="ARBA00005842"/>
    </source>
</evidence>
<reference evidence="5" key="1">
    <citation type="submission" date="2016-04" db="EMBL/GenBank/DDBJ databases">
        <authorList>
            <person name="Nguyen H.D."/>
            <person name="Kesanakurti P."/>
            <person name="Cullis J."/>
            <person name="Levesque C.A."/>
            <person name="Hambleton S."/>
        </authorList>
    </citation>
    <scope>NUCLEOTIDE SEQUENCE</scope>
    <source>
        <strain evidence="5">DAOMC 238032</strain>
    </source>
</reference>